<dbReference type="Pfam" id="PF10633">
    <property type="entry name" value="NPCBM_assoc"/>
    <property type="match status" value="1"/>
</dbReference>
<feature type="domain" description="Alpha-galactosidase NEW3" evidence="1">
    <location>
        <begin position="86"/>
        <end position="147"/>
    </location>
</feature>
<dbReference type="GeneID" id="98050940"/>
<dbReference type="InterPro" id="IPR018905">
    <property type="entry name" value="A-galactase_NEW3"/>
</dbReference>
<reference evidence="2 3" key="1">
    <citation type="submission" date="2020-07" db="EMBL/GenBank/DDBJ databases">
        <title>Sequencing the genomes of 1000 actinobacteria strains.</title>
        <authorList>
            <person name="Klenk H.-P."/>
        </authorList>
    </citation>
    <scope>NUCLEOTIDE SEQUENCE [LARGE SCALE GENOMIC DNA]</scope>
    <source>
        <strain evidence="2 3">DSM 44749</strain>
    </source>
</reference>
<dbReference type="InterPro" id="IPR013783">
    <property type="entry name" value="Ig-like_fold"/>
</dbReference>
<name>A0A852W4J8_PSEA5</name>
<evidence type="ECO:0000313" key="3">
    <source>
        <dbReference type="Proteomes" id="UP000549695"/>
    </source>
</evidence>
<dbReference type="GO" id="GO:0005975">
    <property type="term" value="P:carbohydrate metabolic process"/>
    <property type="evidence" value="ECO:0007669"/>
    <property type="project" value="UniProtKB-ARBA"/>
</dbReference>
<organism evidence="2 3">
    <name type="scientific">Pseudonocardia alni</name>
    <name type="common">Amycolata alni</name>
    <dbReference type="NCBI Taxonomy" id="33907"/>
    <lineage>
        <taxon>Bacteria</taxon>
        <taxon>Bacillati</taxon>
        <taxon>Actinomycetota</taxon>
        <taxon>Actinomycetes</taxon>
        <taxon>Pseudonocardiales</taxon>
        <taxon>Pseudonocardiaceae</taxon>
        <taxon>Pseudonocardia</taxon>
    </lineage>
</organism>
<dbReference type="Proteomes" id="UP000549695">
    <property type="component" value="Unassembled WGS sequence"/>
</dbReference>
<keyword evidence="3" id="KW-1185">Reference proteome</keyword>
<sequence length="156" mass="15384">MGVPLGLLLAGGIAFAIVVLTTTVGGATGFIDSTASARIASASGTKSSADCSNVTSDGSTVTINPLVGRTVVDGKTAEVIPGGCSVSIRIENTGQVPLTSSRWTAEKLPTGWSITQSSSNSAITIAPGQSATVQLSIYADSNATVGAIAGRIVSAT</sequence>
<comment type="caution">
    <text evidence="2">The sequence shown here is derived from an EMBL/GenBank/DDBJ whole genome shotgun (WGS) entry which is preliminary data.</text>
</comment>
<evidence type="ECO:0000313" key="2">
    <source>
        <dbReference type="EMBL" id="NYG00846.1"/>
    </source>
</evidence>
<evidence type="ECO:0000259" key="1">
    <source>
        <dbReference type="Pfam" id="PF10633"/>
    </source>
</evidence>
<dbReference type="RefSeq" id="WP_179760452.1">
    <property type="nucleotide sequence ID" value="NZ_BAAAJZ010000008.1"/>
</dbReference>
<protein>
    <recommendedName>
        <fullName evidence="1">Alpha-galactosidase NEW3 domain-containing protein</fullName>
    </recommendedName>
</protein>
<gene>
    <name evidence="2" type="ORF">HDA37_001131</name>
</gene>
<dbReference type="Gene3D" id="2.60.40.10">
    <property type="entry name" value="Immunoglobulins"/>
    <property type="match status" value="1"/>
</dbReference>
<dbReference type="AlphaFoldDB" id="A0A852W4J8"/>
<accession>A0A852W4J8</accession>
<dbReference type="EMBL" id="JACCCZ010000001">
    <property type="protein sequence ID" value="NYG00846.1"/>
    <property type="molecule type" value="Genomic_DNA"/>
</dbReference>
<proteinExistence type="predicted"/>